<evidence type="ECO:0000259" key="9">
    <source>
        <dbReference type="Pfam" id="PF21088"/>
    </source>
</evidence>
<dbReference type="OrthoDB" id="9775207at2"/>
<dbReference type="InterPro" id="IPR045042">
    <property type="entry name" value="YnaI-like"/>
</dbReference>
<evidence type="ECO:0000256" key="1">
    <source>
        <dbReference type="ARBA" id="ARBA00004651"/>
    </source>
</evidence>
<dbReference type="GO" id="GO:0005886">
    <property type="term" value="C:plasma membrane"/>
    <property type="evidence" value="ECO:0007669"/>
    <property type="project" value="UniProtKB-SubCell"/>
</dbReference>
<evidence type="ECO:0000256" key="7">
    <source>
        <dbReference type="SAM" id="Phobius"/>
    </source>
</evidence>
<evidence type="ECO:0000256" key="4">
    <source>
        <dbReference type="ARBA" id="ARBA00022692"/>
    </source>
</evidence>
<dbReference type="InterPro" id="IPR011066">
    <property type="entry name" value="MscS_channel_C_sf"/>
</dbReference>
<dbReference type="InterPro" id="IPR011014">
    <property type="entry name" value="MscS_channel_TM-2"/>
</dbReference>
<keyword evidence="6 7" id="KW-0472">Membrane</keyword>
<feature type="domain" description="Mechanosensitive ion channel MscS" evidence="8">
    <location>
        <begin position="184"/>
        <end position="253"/>
    </location>
</feature>
<comment type="subcellular location">
    <subcellularLocation>
        <location evidence="1">Cell membrane</location>
        <topology evidence="1">Multi-pass membrane protein</topology>
    </subcellularLocation>
</comment>
<dbReference type="SUPFAM" id="SSF82861">
    <property type="entry name" value="Mechanosensitive channel protein MscS (YggB), transmembrane region"/>
    <property type="match status" value="1"/>
</dbReference>
<comment type="similarity">
    <text evidence="2">Belongs to the MscS (TC 1.A.23) family.</text>
</comment>
<proteinExistence type="inferred from homology"/>
<keyword evidence="3" id="KW-1003">Cell membrane</keyword>
<evidence type="ECO:0008006" key="12">
    <source>
        <dbReference type="Google" id="ProtNLM"/>
    </source>
</evidence>
<dbReference type="SUPFAM" id="SSF82689">
    <property type="entry name" value="Mechanosensitive channel protein MscS (YggB), C-terminal domain"/>
    <property type="match status" value="1"/>
</dbReference>
<dbReference type="Gene3D" id="3.30.70.100">
    <property type="match status" value="1"/>
</dbReference>
<feature type="domain" description="Mechanosensitive ion channel transmembrane helices 2/3" evidence="9">
    <location>
        <begin position="143"/>
        <end position="183"/>
    </location>
</feature>
<dbReference type="GO" id="GO:0008381">
    <property type="term" value="F:mechanosensitive monoatomic ion channel activity"/>
    <property type="evidence" value="ECO:0007669"/>
    <property type="project" value="UniProtKB-ARBA"/>
</dbReference>
<dbReference type="PANTHER" id="PTHR43634:SF2">
    <property type="entry name" value="LOW CONDUCTANCE MECHANOSENSITIVE CHANNEL YNAI"/>
    <property type="match status" value="1"/>
</dbReference>
<dbReference type="RefSeq" id="WP_071661989.1">
    <property type="nucleotide sequence ID" value="NZ_LUKY01000029.1"/>
</dbReference>
<dbReference type="InterPro" id="IPR023408">
    <property type="entry name" value="MscS_beta-dom_sf"/>
</dbReference>
<sequence length="373" mass="42083">MVNFLQTLFRALLQFCILKALIILVVTAILCFLLPIFYQKYQRRLNSKSPILSVALLESIYKPLMVLIAIMGIIYALESLCIAWKGLSVEQLHLIRNLTFTGLFAWFLWRFVSVAKEAFLQTYKNKTPNKAIDKTLVHGLSQIAKLSIIILTALSVFQIFGFSMAGILAFGGMGGVVIGFAAKDLLANLFGSFMLFLDRPFVIGDQISLPALKVEGAVEEIGWRVCRLRTPDCRPVYIPNALFLNLVVENRSRIKFRRFYCRISLRYQDLMKVPAILEDMQSILKDNTAIDKNRSITVNLSELGNTSLNLVVIAYTDIVSGADFLKLQQALFLELLACIQQHGAEWSFPSHNVYLNKEGNQLLSSQSQNDKNN</sequence>
<evidence type="ECO:0000313" key="11">
    <source>
        <dbReference type="Proteomes" id="UP000183924"/>
    </source>
</evidence>
<dbReference type="Gene3D" id="1.10.287.1260">
    <property type="match status" value="1"/>
</dbReference>
<feature type="transmembrane region" description="Helical" evidence="7">
    <location>
        <begin position="50"/>
        <end position="74"/>
    </location>
</feature>
<evidence type="ECO:0000256" key="6">
    <source>
        <dbReference type="ARBA" id="ARBA00023136"/>
    </source>
</evidence>
<evidence type="ECO:0000256" key="2">
    <source>
        <dbReference type="ARBA" id="ARBA00008017"/>
    </source>
</evidence>
<dbReference type="InterPro" id="IPR049142">
    <property type="entry name" value="MS_channel_1st"/>
</dbReference>
<evidence type="ECO:0000313" key="10">
    <source>
        <dbReference type="EMBL" id="OIZ95766.1"/>
    </source>
</evidence>
<dbReference type="InterPro" id="IPR006685">
    <property type="entry name" value="MscS_channel_2nd"/>
</dbReference>
<organism evidence="10 11">
    <name type="scientific">Candidatus Rickettsiella isopodorum</name>
    <dbReference type="NCBI Taxonomy" id="1225476"/>
    <lineage>
        <taxon>Bacteria</taxon>
        <taxon>Pseudomonadati</taxon>
        <taxon>Pseudomonadota</taxon>
        <taxon>Gammaproteobacteria</taxon>
        <taxon>Legionellales</taxon>
        <taxon>Coxiellaceae</taxon>
        <taxon>Rickettsiella</taxon>
    </lineage>
</organism>
<name>A0A1J8NP31_9COXI</name>
<dbReference type="AlphaFoldDB" id="A0A1J8NP31"/>
<gene>
    <name evidence="10" type="ORF">A1D18_01130</name>
</gene>
<protein>
    <recommendedName>
        <fullName evidence="12">Mechanosensitive ion channel protein MscS</fullName>
    </recommendedName>
</protein>
<comment type="caution">
    <text evidence="10">The sequence shown here is derived from an EMBL/GenBank/DDBJ whole genome shotgun (WGS) entry which is preliminary data.</text>
</comment>
<dbReference type="InterPro" id="IPR010920">
    <property type="entry name" value="LSM_dom_sf"/>
</dbReference>
<dbReference type="Proteomes" id="UP000183924">
    <property type="component" value="Unassembled WGS sequence"/>
</dbReference>
<dbReference type="Pfam" id="PF21088">
    <property type="entry name" value="MS_channel_1st"/>
    <property type="match status" value="1"/>
</dbReference>
<evidence type="ECO:0000259" key="8">
    <source>
        <dbReference type="Pfam" id="PF00924"/>
    </source>
</evidence>
<dbReference type="Gene3D" id="2.30.30.60">
    <property type="match status" value="1"/>
</dbReference>
<feature type="transmembrane region" description="Helical" evidence="7">
    <location>
        <begin position="148"/>
        <end position="170"/>
    </location>
</feature>
<feature type="transmembrane region" description="Helical" evidence="7">
    <location>
        <begin position="94"/>
        <end position="112"/>
    </location>
</feature>
<reference evidence="10 11" key="1">
    <citation type="submission" date="2016-03" db="EMBL/GenBank/DDBJ databases">
        <title>Comparative genomics of Rickettsiella.</title>
        <authorList>
            <person name="Chandler C."/>
            <person name="Wang Y."/>
        </authorList>
    </citation>
    <scope>NUCLEOTIDE SEQUENCE [LARGE SCALE GENOMIC DNA]</scope>
    <source>
        <strain evidence="10 11">RCFS May 2013</strain>
    </source>
</reference>
<dbReference type="PANTHER" id="PTHR43634">
    <property type="entry name" value="OW CONDUCTANCE MECHANOSENSITIVE CHANNEL"/>
    <property type="match status" value="1"/>
</dbReference>
<keyword evidence="11" id="KW-1185">Reference proteome</keyword>
<accession>A0A1J8NP31</accession>
<dbReference type="EMBL" id="LUKY01000029">
    <property type="protein sequence ID" value="OIZ95766.1"/>
    <property type="molecule type" value="Genomic_DNA"/>
</dbReference>
<keyword evidence="4 7" id="KW-0812">Transmembrane</keyword>
<evidence type="ECO:0000256" key="5">
    <source>
        <dbReference type="ARBA" id="ARBA00022989"/>
    </source>
</evidence>
<dbReference type="STRING" id="1225476.A1D18_01130"/>
<feature type="transmembrane region" description="Helical" evidence="7">
    <location>
        <begin position="12"/>
        <end position="38"/>
    </location>
</feature>
<keyword evidence="5 7" id="KW-1133">Transmembrane helix</keyword>
<evidence type="ECO:0000256" key="3">
    <source>
        <dbReference type="ARBA" id="ARBA00022475"/>
    </source>
</evidence>
<dbReference type="SUPFAM" id="SSF50182">
    <property type="entry name" value="Sm-like ribonucleoproteins"/>
    <property type="match status" value="1"/>
</dbReference>
<dbReference type="Pfam" id="PF00924">
    <property type="entry name" value="MS_channel_2nd"/>
    <property type="match status" value="1"/>
</dbReference>